<gene>
    <name evidence="1" type="ORF">BerOc1_00979</name>
</gene>
<name>A0A1J5MT77_9BACT</name>
<keyword evidence="2" id="KW-1185">Reference proteome</keyword>
<reference evidence="1 2" key="1">
    <citation type="submission" date="2015-09" db="EMBL/GenBank/DDBJ databases">
        <title>Genome of Desulfovibrio dechloracetivorans BerOc1, a mercury methylating strain isolated from highly hydrocarbons and metals contaminated coastal sediments.</title>
        <authorList>
            <person name="Goni Urriza M."/>
            <person name="Gassie C."/>
            <person name="Bouchez O."/>
            <person name="Klopp C."/>
            <person name="Ranchou-Peyruse A."/>
            <person name="Remy G."/>
        </authorList>
    </citation>
    <scope>NUCLEOTIDE SEQUENCE [LARGE SCALE GENOMIC DNA]</scope>
    <source>
        <strain evidence="1 2">BerOc1</strain>
    </source>
</reference>
<protein>
    <submittedName>
        <fullName evidence="1">Uncharacterized protein</fullName>
    </submittedName>
</protein>
<dbReference type="AlphaFoldDB" id="A0A1J5MT77"/>
<evidence type="ECO:0000313" key="2">
    <source>
        <dbReference type="Proteomes" id="UP000181901"/>
    </source>
</evidence>
<dbReference type="Proteomes" id="UP000181901">
    <property type="component" value="Unassembled WGS sequence"/>
</dbReference>
<accession>A0A1J5MT77</accession>
<comment type="caution">
    <text evidence="1">The sequence shown here is derived from an EMBL/GenBank/DDBJ whole genome shotgun (WGS) entry which is preliminary data.</text>
</comment>
<dbReference type="InterPro" id="IPR012337">
    <property type="entry name" value="RNaseH-like_sf"/>
</dbReference>
<organism evidence="1 2">
    <name type="scientific">Pseudodesulfovibrio hydrargyri</name>
    <dbReference type="NCBI Taxonomy" id="2125990"/>
    <lineage>
        <taxon>Bacteria</taxon>
        <taxon>Pseudomonadati</taxon>
        <taxon>Thermodesulfobacteriota</taxon>
        <taxon>Desulfovibrionia</taxon>
        <taxon>Desulfovibrionales</taxon>
        <taxon>Desulfovibrionaceae</taxon>
    </lineage>
</organism>
<sequence>MGKILDVLEKETHAKRYNSHRYSYETVKMPGIKYDEREVVWKSHGETENHKTPINLKSKAQLVGEQESIFTYFLDGSRRTYKVDDFSYTKNVYPVLAGQVGVGCCRRVDREMAEEQLRKRNLIVLPDKANKDGWNTSKRCAHWLAKVNSISHSTSGQFTFDDILTYSTKEDEKLENKGIAAIQDYMTELEKIAVAELVSQKKLDQSNYLIKDGSLEYRRDIHNKQALNLSEKHIANNYKYVVGVSKSFNPTKCKVKGGGSNSDIVAKLKLYERTPAYMYQSGNVGDVSFAIWYLRIQDAKYTQNIFDGILKVEKVITDEKAQREGLDSAEIDKISAHLLNERNPVCYGADARWANHIYPVYLTESYVKSHYLSSNFFLQLF</sequence>
<dbReference type="SUPFAM" id="SSF53098">
    <property type="entry name" value="Ribonuclease H-like"/>
    <property type="match status" value="1"/>
</dbReference>
<evidence type="ECO:0000313" key="1">
    <source>
        <dbReference type="EMBL" id="OIQ49060.1"/>
    </source>
</evidence>
<proteinExistence type="predicted"/>
<dbReference type="EMBL" id="LKAQ01000004">
    <property type="protein sequence ID" value="OIQ49060.1"/>
    <property type="molecule type" value="Genomic_DNA"/>
</dbReference>